<dbReference type="Pfam" id="PF19300">
    <property type="entry name" value="BPD_transp_1_N"/>
    <property type="match status" value="1"/>
</dbReference>
<keyword evidence="6 16" id="KW-0812">Transmembrane</keyword>
<dbReference type="PROSITE" id="PS50928">
    <property type="entry name" value="ABC_TM1"/>
    <property type="match status" value="1"/>
</dbReference>
<evidence type="ECO:0000313" key="19">
    <source>
        <dbReference type="Proteomes" id="UP000288623"/>
    </source>
</evidence>
<dbReference type="PANTHER" id="PTHR43163:SF5">
    <property type="entry name" value="GLUTATHIONE TRANSPORT SYSTEM PERMEASE PROTEIN GSIC"/>
    <property type="match status" value="1"/>
</dbReference>
<gene>
    <name evidence="18" type="ORF">QI30_14490</name>
</gene>
<evidence type="ECO:0000256" key="9">
    <source>
        <dbReference type="ARBA" id="ARBA00023112"/>
    </source>
</evidence>
<comment type="similarity">
    <text evidence="11">Belongs to the binding-protein-dependent transport system permease family. OppBC subfamily.</text>
</comment>
<keyword evidence="19" id="KW-1185">Reference proteome</keyword>
<keyword evidence="3" id="KW-1003">Cell membrane</keyword>
<dbReference type="OrthoDB" id="401349at2"/>
<evidence type="ECO:0000259" key="17">
    <source>
        <dbReference type="PROSITE" id="PS50928"/>
    </source>
</evidence>
<keyword evidence="5" id="KW-0533">Nickel</keyword>
<evidence type="ECO:0000313" key="18">
    <source>
        <dbReference type="EMBL" id="RUS53709.1"/>
    </source>
</evidence>
<evidence type="ECO:0000256" key="16">
    <source>
        <dbReference type="RuleBase" id="RU363032"/>
    </source>
</evidence>
<evidence type="ECO:0000256" key="7">
    <source>
        <dbReference type="ARBA" id="ARBA00022989"/>
    </source>
</evidence>
<comment type="subcellular location">
    <subcellularLocation>
        <location evidence="1">Cell inner membrane</location>
        <topology evidence="1">Multi-pass membrane protein</topology>
    </subcellularLocation>
    <subcellularLocation>
        <location evidence="16">Cell membrane</location>
        <topology evidence="16">Multi-pass membrane protein</topology>
    </subcellularLocation>
</comment>
<dbReference type="SUPFAM" id="SSF161098">
    <property type="entry name" value="MetI-like"/>
    <property type="match status" value="1"/>
</dbReference>
<evidence type="ECO:0000256" key="11">
    <source>
        <dbReference type="ARBA" id="ARBA00024202"/>
    </source>
</evidence>
<feature type="transmembrane region" description="Helical" evidence="16">
    <location>
        <begin position="99"/>
        <end position="119"/>
    </location>
</feature>
<organism evidence="18 19">
    <name type="scientific">Candidatus Kurthia intestinigallinarum</name>
    <dbReference type="NCBI Taxonomy" id="1562256"/>
    <lineage>
        <taxon>Bacteria</taxon>
        <taxon>Bacillati</taxon>
        <taxon>Bacillota</taxon>
        <taxon>Bacilli</taxon>
        <taxon>Bacillales</taxon>
        <taxon>Caryophanaceae</taxon>
        <taxon>Kurthia</taxon>
    </lineage>
</organism>
<dbReference type="InterPro" id="IPR045621">
    <property type="entry name" value="BPD_transp_1_N"/>
</dbReference>
<feature type="transmembrane region" description="Helical" evidence="16">
    <location>
        <begin position="131"/>
        <end position="152"/>
    </location>
</feature>
<dbReference type="InterPro" id="IPR035906">
    <property type="entry name" value="MetI-like_sf"/>
</dbReference>
<dbReference type="EMBL" id="JTFC01000036">
    <property type="protein sequence ID" value="RUS53709.1"/>
    <property type="molecule type" value="Genomic_DNA"/>
</dbReference>
<evidence type="ECO:0000256" key="13">
    <source>
        <dbReference type="ARBA" id="ARBA00038669"/>
    </source>
</evidence>
<dbReference type="GO" id="GO:0015099">
    <property type="term" value="F:nickel cation transmembrane transporter activity"/>
    <property type="evidence" value="ECO:0007669"/>
    <property type="project" value="InterPro"/>
</dbReference>
<evidence type="ECO:0000256" key="8">
    <source>
        <dbReference type="ARBA" id="ARBA00023065"/>
    </source>
</evidence>
<comment type="caution">
    <text evidence="18">The sequence shown here is derived from an EMBL/GenBank/DDBJ whole genome shotgun (WGS) entry which is preliminary data.</text>
</comment>
<keyword evidence="10 16" id="KW-0472">Membrane</keyword>
<dbReference type="FunFam" id="1.10.3720.10:FF:000024">
    <property type="entry name" value="Glutathione ABC transporter permease GsiC"/>
    <property type="match status" value="1"/>
</dbReference>
<evidence type="ECO:0000256" key="5">
    <source>
        <dbReference type="ARBA" id="ARBA00022596"/>
    </source>
</evidence>
<keyword evidence="4" id="KW-0997">Cell inner membrane</keyword>
<dbReference type="AlphaFoldDB" id="A0A433RR99"/>
<dbReference type="RefSeq" id="WP_126991329.1">
    <property type="nucleotide sequence ID" value="NZ_JTFC01000036.1"/>
</dbReference>
<comment type="subunit">
    <text evidence="13">The complex is composed of two ATP-binding proteins (NikD and NikE), two transmembrane proteins (NikB and NikC) and a solute-binding protein (NikA).</text>
</comment>
<dbReference type="GO" id="GO:0005886">
    <property type="term" value="C:plasma membrane"/>
    <property type="evidence" value="ECO:0007669"/>
    <property type="project" value="UniProtKB-SubCell"/>
</dbReference>
<evidence type="ECO:0000256" key="6">
    <source>
        <dbReference type="ARBA" id="ARBA00022692"/>
    </source>
</evidence>
<dbReference type="Proteomes" id="UP000288623">
    <property type="component" value="Unassembled WGS sequence"/>
</dbReference>
<feature type="transmembrane region" description="Helical" evidence="16">
    <location>
        <begin position="172"/>
        <end position="191"/>
    </location>
</feature>
<evidence type="ECO:0000256" key="14">
    <source>
        <dbReference type="ARBA" id="ARBA00041107"/>
    </source>
</evidence>
<dbReference type="CDD" id="cd06261">
    <property type="entry name" value="TM_PBP2"/>
    <property type="match status" value="1"/>
</dbReference>
<feature type="transmembrane region" description="Helical" evidence="16">
    <location>
        <begin position="278"/>
        <end position="299"/>
    </location>
</feature>
<evidence type="ECO:0000256" key="3">
    <source>
        <dbReference type="ARBA" id="ARBA00022475"/>
    </source>
</evidence>
<reference evidence="18 19" key="1">
    <citation type="submission" date="2014-11" db="EMBL/GenBank/DDBJ databases">
        <title>Genome sequence and analysis of novel Kurthia sp.</title>
        <authorList>
            <person name="Lawson J.N."/>
            <person name="Gonzalez J.E."/>
            <person name="Rinauldi L."/>
            <person name="Xuan Z."/>
            <person name="Firman A."/>
            <person name="Shaddox L."/>
            <person name="Trudeau A."/>
            <person name="Shah S."/>
            <person name="Reiman D."/>
        </authorList>
    </citation>
    <scope>NUCLEOTIDE SEQUENCE [LARGE SCALE GENOMIC DNA]</scope>
    <source>
        <strain evidence="18 19">3B1D</strain>
    </source>
</reference>
<evidence type="ECO:0000256" key="15">
    <source>
        <dbReference type="ARBA" id="ARBA00044774"/>
    </source>
</evidence>
<accession>A0A433RR99</accession>
<comment type="function">
    <text evidence="12">Part of the ABC transporter complex GsiABCD involved in glutathione import. Probably responsible for the translocation of the substrate across the membrane.</text>
</comment>
<dbReference type="NCBIfam" id="NF045470">
    <property type="entry name" value="Opp2B"/>
    <property type="match status" value="1"/>
</dbReference>
<evidence type="ECO:0000256" key="12">
    <source>
        <dbReference type="ARBA" id="ARBA00037215"/>
    </source>
</evidence>
<proteinExistence type="inferred from homology"/>
<name>A0A433RR99_9BACL</name>
<feature type="domain" description="ABC transmembrane type-1" evidence="17">
    <location>
        <begin position="95"/>
        <end position="292"/>
    </location>
</feature>
<evidence type="ECO:0000256" key="10">
    <source>
        <dbReference type="ARBA" id="ARBA00023136"/>
    </source>
</evidence>
<evidence type="ECO:0000256" key="2">
    <source>
        <dbReference type="ARBA" id="ARBA00022448"/>
    </source>
</evidence>
<dbReference type="InterPro" id="IPR050045">
    <property type="entry name" value="Opp2B"/>
</dbReference>
<keyword evidence="2 16" id="KW-0813">Transport</keyword>
<keyword evidence="8" id="KW-0406">Ion transport</keyword>
<protein>
    <recommendedName>
        <fullName evidence="14">Glutathione transport system permease protein GsiC</fullName>
    </recommendedName>
    <alternativeName>
        <fullName evidence="15">Nickel import system permease protein NikB</fullName>
    </alternativeName>
</protein>
<feature type="transmembrane region" description="Helical" evidence="16">
    <location>
        <begin position="12"/>
        <end position="30"/>
    </location>
</feature>
<dbReference type="InterPro" id="IPR000515">
    <property type="entry name" value="MetI-like"/>
</dbReference>
<dbReference type="Gene3D" id="1.10.3720.10">
    <property type="entry name" value="MetI-like"/>
    <property type="match status" value="1"/>
</dbReference>
<dbReference type="PANTHER" id="PTHR43163">
    <property type="entry name" value="DIPEPTIDE TRANSPORT SYSTEM PERMEASE PROTEIN DPPB-RELATED"/>
    <property type="match status" value="1"/>
</dbReference>
<evidence type="ECO:0000256" key="4">
    <source>
        <dbReference type="ARBA" id="ARBA00022519"/>
    </source>
</evidence>
<keyword evidence="7 16" id="KW-1133">Transmembrane helix</keyword>
<keyword evidence="9" id="KW-0921">Nickel transport</keyword>
<dbReference type="Pfam" id="PF00528">
    <property type="entry name" value="BPD_transp_1"/>
    <property type="match status" value="1"/>
</dbReference>
<sequence>MLKFILKRILQMIPILFVVTIVVFLFVHMIPGNPARIVAGADADQATVEMIEKKLGLDKPIVEQYFVYIGNLAKGDLGTSLKTNEPVLQEMKSRFMPTFWLTVWSMLFAVIVGVGIGILSAMKRNSFWDYLGMFGAVVGISIPSFWLGLLLMQWFSVKLGWFPTTGLDSWQGYVLPSITLGVGVAAIIARFTRSALIDVLKEDYIRTGRAKGFSESKIMIRQALKNAMVPVVTMTGLQFGFLLGGSVVIETVFGFPGLGSWLIDAVATRDYPVIQAEILLFSLEFLLINLLVDVIYGFLNPQIRYDD</sequence>
<evidence type="ECO:0000256" key="1">
    <source>
        <dbReference type="ARBA" id="ARBA00004429"/>
    </source>
</evidence>